<proteinExistence type="predicted"/>
<dbReference type="RefSeq" id="WP_184287398.1">
    <property type="nucleotide sequence ID" value="NZ_JACHJO010000002.1"/>
</dbReference>
<reference evidence="2 3" key="1">
    <citation type="submission" date="2020-08" db="EMBL/GenBank/DDBJ databases">
        <title>Genomic Encyclopedia of Type Strains, Phase III (KMG-III): the genomes of soil and plant-associated and newly described type strains.</title>
        <authorList>
            <person name="Whitman W."/>
        </authorList>
    </citation>
    <scope>NUCLEOTIDE SEQUENCE [LARGE SCALE GENOMIC DNA]</scope>
    <source>
        <strain evidence="2 3">CECT 8712</strain>
    </source>
</reference>
<name>A0A841IR58_9ACTN</name>
<dbReference type="Proteomes" id="UP000536604">
    <property type="component" value="Unassembled WGS sequence"/>
</dbReference>
<sequence length="91" mass="10574">MTEQEREEALRAYMRAGRITAIPVRRHDRLLLLDQVAGAFEPGVRYTEPQVNAVLRRFSENVPVLRGSLLEEGFLERDRTRYWRCGGTVDL</sequence>
<dbReference type="EMBL" id="JACHJO010000002">
    <property type="protein sequence ID" value="MBB6118791.1"/>
    <property type="molecule type" value="Genomic_DNA"/>
</dbReference>
<dbReference type="AlphaFoldDB" id="A0A841IR58"/>
<dbReference type="InterPro" id="IPR018656">
    <property type="entry name" value="DUF2087"/>
</dbReference>
<evidence type="ECO:0000313" key="3">
    <source>
        <dbReference type="Proteomes" id="UP000536604"/>
    </source>
</evidence>
<organism evidence="2 3">
    <name type="scientific">Nocardiopsis algeriensis</name>
    <dbReference type="NCBI Taxonomy" id="1478215"/>
    <lineage>
        <taxon>Bacteria</taxon>
        <taxon>Bacillati</taxon>
        <taxon>Actinomycetota</taxon>
        <taxon>Actinomycetes</taxon>
        <taxon>Streptosporangiales</taxon>
        <taxon>Nocardiopsidaceae</taxon>
        <taxon>Nocardiopsis</taxon>
    </lineage>
</organism>
<feature type="domain" description="DUF2087" evidence="1">
    <location>
        <begin position="18"/>
        <end position="84"/>
    </location>
</feature>
<comment type="caution">
    <text evidence="2">The sequence shown here is derived from an EMBL/GenBank/DDBJ whole genome shotgun (WGS) entry which is preliminary data.</text>
</comment>
<accession>A0A841IR58</accession>
<keyword evidence="3" id="KW-1185">Reference proteome</keyword>
<dbReference type="Pfam" id="PF09860">
    <property type="entry name" value="DUF2087"/>
    <property type="match status" value="1"/>
</dbReference>
<gene>
    <name evidence="2" type="ORF">FHS13_000723</name>
</gene>
<evidence type="ECO:0000259" key="1">
    <source>
        <dbReference type="Pfam" id="PF09860"/>
    </source>
</evidence>
<evidence type="ECO:0000313" key="2">
    <source>
        <dbReference type="EMBL" id="MBB6118791.1"/>
    </source>
</evidence>
<protein>
    <recommendedName>
        <fullName evidence="1">DUF2087 domain-containing protein</fullName>
    </recommendedName>
</protein>